<dbReference type="Proteomes" id="UP001209570">
    <property type="component" value="Unassembled WGS sequence"/>
</dbReference>
<evidence type="ECO:0000313" key="1">
    <source>
        <dbReference type="EMBL" id="KAJ0392024.1"/>
    </source>
</evidence>
<sequence length="98" mass="10709">MDAESGRAVPPLNFGELLASDFVAWLVTVQKGKGKSPQFSTFNNDCAAFVVEQTANGQVSIKVGKYPLDPEVYEFLCIHMLTSCSKDMAFARAFLVIT</sequence>
<dbReference type="EMBL" id="JAKCXM010000746">
    <property type="protein sequence ID" value="KAJ0392024.1"/>
    <property type="molecule type" value="Genomic_DNA"/>
</dbReference>
<proteinExistence type="predicted"/>
<keyword evidence="2" id="KW-1185">Reference proteome</keyword>
<evidence type="ECO:0000313" key="2">
    <source>
        <dbReference type="Proteomes" id="UP001209570"/>
    </source>
</evidence>
<organism evidence="1 2">
    <name type="scientific">Pythium insidiosum</name>
    <name type="common">Pythiosis disease agent</name>
    <dbReference type="NCBI Taxonomy" id="114742"/>
    <lineage>
        <taxon>Eukaryota</taxon>
        <taxon>Sar</taxon>
        <taxon>Stramenopiles</taxon>
        <taxon>Oomycota</taxon>
        <taxon>Peronosporomycetes</taxon>
        <taxon>Pythiales</taxon>
        <taxon>Pythiaceae</taxon>
        <taxon>Pythium</taxon>
    </lineage>
</organism>
<name>A0AAD5Q5G0_PYTIN</name>
<comment type="caution">
    <text evidence="1">The sequence shown here is derived from an EMBL/GenBank/DDBJ whole genome shotgun (WGS) entry which is preliminary data.</text>
</comment>
<dbReference type="AlphaFoldDB" id="A0AAD5Q5G0"/>
<gene>
    <name evidence="1" type="ORF">P43SY_010708</name>
</gene>
<reference evidence="1" key="1">
    <citation type="submission" date="2021-12" db="EMBL/GenBank/DDBJ databases">
        <title>Prjna785345.</title>
        <authorList>
            <person name="Rujirawat T."/>
            <person name="Krajaejun T."/>
        </authorList>
    </citation>
    <scope>NUCLEOTIDE SEQUENCE</scope>
    <source>
        <strain evidence="1">Pi057C3</strain>
    </source>
</reference>
<protein>
    <submittedName>
        <fullName evidence="1">Uncharacterized protein</fullName>
    </submittedName>
</protein>
<accession>A0AAD5Q5G0</accession>